<dbReference type="EMBL" id="JBDNCH010000004">
    <property type="protein sequence ID" value="MEN9063118.1"/>
    <property type="molecule type" value="Genomic_DNA"/>
</dbReference>
<dbReference type="RefSeq" id="WP_347168223.1">
    <property type="nucleotide sequence ID" value="NZ_JBDNCH010000004.1"/>
</dbReference>
<dbReference type="InterPro" id="IPR050808">
    <property type="entry name" value="Phage_Integrase"/>
</dbReference>
<dbReference type="AlphaFoldDB" id="A0AAW9SQ36"/>
<dbReference type="InterPro" id="IPR053876">
    <property type="entry name" value="Phage_int_M"/>
</dbReference>
<dbReference type="GO" id="GO:0003677">
    <property type="term" value="F:DNA binding"/>
    <property type="evidence" value="ECO:0007669"/>
    <property type="project" value="UniProtKB-KW"/>
</dbReference>
<evidence type="ECO:0000256" key="2">
    <source>
        <dbReference type="ARBA" id="ARBA00022908"/>
    </source>
</evidence>
<feature type="domain" description="Integrase DNA-binding" evidence="4">
    <location>
        <begin position="8"/>
        <end position="96"/>
    </location>
</feature>
<dbReference type="Gene3D" id="1.10.150.130">
    <property type="match status" value="1"/>
</dbReference>
<dbReference type="Pfam" id="PF22022">
    <property type="entry name" value="Phage_int_M"/>
    <property type="match status" value="1"/>
</dbReference>
<dbReference type="Proteomes" id="UP001428774">
    <property type="component" value="Unassembled WGS sequence"/>
</dbReference>
<keyword evidence="2" id="KW-0229">DNA integration</keyword>
<dbReference type="GO" id="GO:0015074">
    <property type="term" value="P:DNA integration"/>
    <property type="evidence" value="ECO:0007669"/>
    <property type="project" value="UniProtKB-KW"/>
</dbReference>
<feature type="domain" description="Phage integrase central" evidence="5">
    <location>
        <begin position="101"/>
        <end position="191"/>
    </location>
</feature>
<evidence type="ECO:0000313" key="6">
    <source>
        <dbReference type="EMBL" id="MEN9063118.1"/>
    </source>
</evidence>
<proteinExistence type="inferred from homology"/>
<dbReference type="InterPro" id="IPR010998">
    <property type="entry name" value="Integrase_recombinase_N"/>
</dbReference>
<dbReference type="SUPFAM" id="SSF56349">
    <property type="entry name" value="DNA breaking-rejoining enzymes"/>
    <property type="match status" value="1"/>
</dbReference>
<organism evidence="6 7">
    <name type="scientific">Ponticoccus litoralis</name>
    <dbReference type="NCBI Taxonomy" id="422297"/>
    <lineage>
        <taxon>Bacteria</taxon>
        <taxon>Pseudomonadati</taxon>
        <taxon>Pseudomonadota</taxon>
        <taxon>Alphaproteobacteria</taxon>
        <taxon>Rhodobacterales</taxon>
        <taxon>Roseobacteraceae</taxon>
        <taxon>Ponticoccus</taxon>
    </lineage>
</organism>
<reference evidence="6 7" key="1">
    <citation type="submission" date="2024-05" db="EMBL/GenBank/DDBJ databases">
        <title>Genome sequence of Ponticoccus litoralis KCCM 90028.</title>
        <authorList>
            <person name="Kim J.M."/>
            <person name="Lee J.K."/>
            <person name="Choi B.J."/>
            <person name="Bayburt H."/>
            <person name="Baek J.H."/>
            <person name="Jeon C.O."/>
        </authorList>
    </citation>
    <scope>NUCLEOTIDE SEQUENCE [LARGE SCALE GENOMIC DNA]</scope>
    <source>
        <strain evidence="6 7">KCCM 90028</strain>
    </source>
</reference>
<dbReference type="PANTHER" id="PTHR30629:SF2">
    <property type="entry name" value="PROPHAGE INTEGRASE INTS-RELATED"/>
    <property type="match status" value="1"/>
</dbReference>
<evidence type="ECO:0000259" key="5">
    <source>
        <dbReference type="Pfam" id="PF22022"/>
    </source>
</evidence>
<evidence type="ECO:0000259" key="4">
    <source>
        <dbReference type="Pfam" id="PF13356"/>
    </source>
</evidence>
<sequence>MAYTSGKLTKNLVRTLGQGRHGDGNGLYLVVDPSGARRWIVRVTVKGQRNRQGKPNRTDFGLGGADIITLTVARERALEYRRLAKQGLNPKHHRDKEVPCFEEVARQVHIERLPTWKNPKHGQQWINTLADYAFPKIGRLPVSEIDQPEVLQVLSPIWTEKHETARRVAQRMKAVLDVARSRGYREGENPVTVVIDARVLPRVKAKVKHHNAMRWQDVPAFYAQLSQQSGMAAKALMLTCLTGCRTSEVLRAVWGSLI</sequence>
<name>A0AAW9SQ36_9RHOB</name>
<evidence type="ECO:0000256" key="3">
    <source>
        <dbReference type="ARBA" id="ARBA00023125"/>
    </source>
</evidence>
<evidence type="ECO:0000256" key="1">
    <source>
        <dbReference type="ARBA" id="ARBA00008857"/>
    </source>
</evidence>
<protein>
    <submittedName>
        <fullName evidence="6">Integrase arm-type DNA-binding domain-containing protein</fullName>
    </submittedName>
</protein>
<comment type="caution">
    <text evidence="6">The sequence shown here is derived from an EMBL/GenBank/DDBJ whole genome shotgun (WGS) entry which is preliminary data.</text>
</comment>
<dbReference type="Gene3D" id="3.30.160.390">
    <property type="entry name" value="Integrase, DNA-binding domain"/>
    <property type="match status" value="1"/>
</dbReference>
<dbReference type="InterPro" id="IPR038488">
    <property type="entry name" value="Integrase_DNA-bd_sf"/>
</dbReference>
<evidence type="ECO:0000313" key="7">
    <source>
        <dbReference type="Proteomes" id="UP001428774"/>
    </source>
</evidence>
<accession>A0AAW9SQ36</accession>
<dbReference type="InterPro" id="IPR025166">
    <property type="entry name" value="Integrase_DNA_bind_dom"/>
</dbReference>
<gene>
    <name evidence="6" type="ORF">ABFB10_21165</name>
</gene>
<keyword evidence="3 6" id="KW-0238">DNA-binding</keyword>
<keyword evidence="7" id="KW-1185">Reference proteome</keyword>
<comment type="similarity">
    <text evidence="1">Belongs to the 'phage' integrase family.</text>
</comment>
<dbReference type="Pfam" id="PF13356">
    <property type="entry name" value="Arm-DNA-bind_3"/>
    <property type="match status" value="1"/>
</dbReference>
<dbReference type="PANTHER" id="PTHR30629">
    <property type="entry name" value="PROPHAGE INTEGRASE"/>
    <property type="match status" value="1"/>
</dbReference>
<dbReference type="InterPro" id="IPR011010">
    <property type="entry name" value="DNA_brk_join_enz"/>
</dbReference>